<proteinExistence type="predicted"/>
<organism evidence="2 3">
    <name type="scientific">Acrobeloides nanus</name>
    <dbReference type="NCBI Taxonomy" id="290746"/>
    <lineage>
        <taxon>Eukaryota</taxon>
        <taxon>Metazoa</taxon>
        <taxon>Ecdysozoa</taxon>
        <taxon>Nematoda</taxon>
        <taxon>Chromadorea</taxon>
        <taxon>Rhabditida</taxon>
        <taxon>Tylenchina</taxon>
        <taxon>Cephalobomorpha</taxon>
        <taxon>Cephaloboidea</taxon>
        <taxon>Cephalobidae</taxon>
        <taxon>Acrobeloides</taxon>
    </lineage>
</organism>
<sequence length="182" mass="20274">MYNEGQIYQDFDNSHWWRCENGLMIIKGCIDVNGNNVQPGTTFENIGKGTGTMTKFQCYQNGVVVGYTPLPNYSNTGSIRTNGPTLGVRRPSSINNNFASRTTCINRDGLTYNEGQIYQDMDNGHWWRCENGIMIIKGCIDFNGSNVQPGMDFENIGKGTGTMATFRCYKNGAVVGYTPVSW</sequence>
<dbReference type="AlphaFoldDB" id="A0A914CLX5"/>
<name>A0A914CLX5_9BILA</name>
<feature type="domain" description="Abnormal cell migration protein 18-like fibronectin type I" evidence="1">
    <location>
        <begin position="103"/>
        <end position="171"/>
    </location>
</feature>
<accession>A0A914CLX5</accession>
<evidence type="ECO:0000313" key="2">
    <source>
        <dbReference type="Proteomes" id="UP000887540"/>
    </source>
</evidence>
<dbReference type="InterPro" id="IPR055119">
    <property type="entry name" value="Mig18_Fn1"/>
</dbReference>
<keyword evidence="2" id="KW-1185">Reference proteome</keyword>
<dbReference type="WBParaSite" id="ACRNAN_scaffold1176.g30502.t1">
    <property type="protein sequence ID" value="ACRNAN_scaffold1176.g30502.t1"/>
    <property type="gene ID" value="ACRNAN_scaffold1176.g30502"/>
</dbReference>
<evidence type="ECO:0000259" key="1">
    <source>
        <dbReference type="Pfam" id="PF23003"/>
    </source>
</evidence>
<dbReference type="Proteomes" id="UP000887540">
    <property type="component" value="Unplaced"/>
</dbReference>
<protein>
    <recommendedName>
        <fullName evidence="1">Abnormal cell migration protein 18-like fibronectin type I domain-containing protein</fullName>
    </recommendedName>
</protein>
<evidence type="ECO:0000313" key="3">
    <source>
        <dbReference type="WBParaSite" id="ACRNAN_scaffold1176.g30502.t1"/>
    </source>
</evidence>
<dbReference type="Pfam" id="PF23003">
    <property type="entry name" value="Fn1_2"/>
    <property type="match status" value="1"/>
</dbReference>
<reference evidence="3" key="1">
    <citation type="submission" date="2022-11" db="UniProtKB">
        <authorList>
            <consortium name="WormBaseParasite"/>
        </authorList>
    </citation>
    <scope>IDENTIFICATION</scope>
</reference>